<keyword evidence="1" id="KW-0472">Membrane</keyword>
<gene>
    <name evidence="2" type="ORF">GOODEAATRI_012289</name>
</gene>
<feature type="transmembrane region" description="Helical" evidence="1">
    <location>
        <begin position="88"/>
        <end position="107"/>
    </location>
</feature>
<evidence type="ECO:0000256" key="1">
    <source>
        <dbReference type="SAM" id="Phobius"/>
    </source>
</evidence>
<evidence type="ECO:0000313" key="2">
    <source>
        <dbReference type="EMBL" id="MEQ2158441.1"/>
    </source>
</evidence>
<name>A0ABV0MHJ5_9TELE</name>
<protein>
    <submittedName>
        <fullName evidence="2">Uncharacterized protein</fullName>
    </submittedName>
</protein>
<dbReference type="EMBL" id="JAHRIO010000782">
    <property type="protein sequence ID" value="MEQ2158441.1"/>
    <property type="molecule type" value="Genomic_DNA"/>
</dbReference>
<organism evidence="2 3">
    <name type="scientific">Goodea atripinnis</name>
    <dbReference type="NCBI Taxonomy" id="208336"/>
    <lineage>
        <taxon>Eukaryota</taxon>
        <taxon>Metazoa</taxon>
        <taxon>Chordata</taxon>
        <taxon>Craniata</taxon>
        <taxon>Vertebrata</taxon>
        <taxon>Euteleostomi</taxon>
        <taxon>Actinopterygii</taxon>
        <taxon>Neopterygii</taxon>
        <taxon>Teleostei</taxon>
        <taxon>Neoteleostei</taxon>
        <taxon>Acanthomorphata</taxon>
        <taxon>Ovalentaria</taxon>
        <taxon>Atherinomorphae</taxon>
        <taxon>Cyprinodontiformes</taxon>
        <taxon>Goodeidae</taxon>
        <taxon>Goodea</taxon>
    </lineage>
</organism>
<keyword evidence="3" id="KW-1185">Reference proteome</keyword>
<keyword evidence="1" id="KW-0812">Transmembrane</keyword>
<reference evidence="2 3" key="1">
    <citation type="submission" date="2021-06" db="EMBL/GenBank/DDBJ databases">
        <authorList>
            <person name="Palmer J.M."/>
        </authorList>
    </citation>
    <scope>NUCLEOTIDE SEQUENCE [LARGE SCALE GENOMIC DNA]</scope>
    <source>
        <strain evidence="2 3">GA_2019</strain>
        <tissue evidence="2">Muscle</tissue>
    </source>
</reference>
<sequence length="133" mass="14600">VGWQIHPYGFKKSIMVPSIEEAHPVCLCRAAVMADVDAIMCTTLRLSRLKNERRKESGRGCECFTSLYPHLSFSSAPPFAPHHSVLNYLPSLSVFSVFLCASLLLALSVERRNVCAADPQSVRCGASADRFGV</sequence>
<evidence type="ECO:0000313" key="3">
    <source>
        <dbReference type="Proteomes" id="UP001476798"/>
    </source>
</evidence>
<feature type="non-terminal residue" evidence="2">
    <location>
        <position position="1"/>
    </location>
</feature>
<accession>A0ABV0MHJ5</accession>
<comment type="caution">
    <text evidence="2">The sequence shown here is derived from an EMBL/GenBank/DDBJ whole genome shotgun (WGS) entry which is preliminary data.</text>
</comment>
<keyword evidence="1" id="KW-1133">Transmembrane helix</keyword>
<proteinExistence type="predicted"/>
<dbReference type="Proteomes" id="UP001476798">
    <property type="component" value="Unassembled WGS sequence"/>
</dbReference>